<reference evidence="2 3" key="1">
    <citation type="journal article" date="2016" name="Mol. Biol. Evol.">
        <title>Comparative Genomics of Early-Diverging Mushroom-Forming Fungi Provides Insights into the Origins of Lignocellulose Decay Capabilities.</title>
        <authorList>
            <person name="Nagy L.G."/>
            <person name="Riley R."/>
            <person name="Tritt A."/>
            <person name="Adam C."/>
            <person name="Daum C."/>
            <person name="Floudas D."/>
            <person name="Sun H."/>
            <person name="Yadav J.S."/>
            <person name="Pangilinan J."/>
            <person name="Larsson K.H."/>
            <person name="Matsuura K."/>
            <person name="Barry K."/>
            <person name="Labutti K."/>
            <person name="Kuo R."/>
            <person name="Ohm R.A."/>
            <person name="Bhattacharya S.S."/>
            <person name="Shirouzu T."/>
            <person name="Yoshinaga Y."/>
            <person name="Martin F.M."/>
            <person name="Grigoriev I.V."/>
            <person name="Hibbett D.S."/>
        </authorList>
    </citation>
    <scope>NUCLEOTIDE SEQUENCE [LARGE SCALE GENOMIC DNA]</scope>
    <source>
        <strain evidence="2 3">HHB12733</strain>
    </source>
</reference>
<sequence length="88" mass="10296">MRTAEVHAFDRTERRREWTAEGQIAQRTARVRKIEAVMRPEECDDRLDMICPGIQTCPELRRPADKYAGDRIRTNAHYRLAPEQAKEG</sequence>
<proteinExistence type="predicted"/>
<evidence type="ECO:0000256" key="1">
    <source>
        <dbReference type="SAM" id="MobiDB-lite"/>
    </source>
</evidence>
<evidence type="ECO:0000313" key="3">
    <source>
        <dbReference type="Proteomes" id="UP000076842"/>
    </source>
</evidence>
<dbReference type="Proteomes" id="UP000076842">
    <property type="component" value="Unassembled WGS sequence"/>
</dbReference>
<dbReference type="EMBL" id="KV424210">
    <property type="protein sequence ID" value="KZT50203.1"/>
    <property type="molecule type" value="Genomic_DNA"/>
</dbReference>
<evidence type="ECO:0000313" key="2">
    <source>
        <dbReference type="EMBL" id="KZT50203.1"/>
    </source>
</evidence>
<dbReference type="AlphaFoldDB" id="A0A165C3W2"/>
<protein>
    <submittedName>
        <fullName evidence="2">Uncharacterized protein</fullName>
    </submittedName>
</protein>
<feature type="region of interest" description="Disordered" evidence="1">
    <location>
        <begin position="1"/>
        <end position="21"/>
    </location>
</feature>
<gene>
    <name evidence="2" type="ORF">CALCODRAFT_201733</name>
</gene>
<organism evidence="2 3">
    <name type="scientific">Calocera cornea HHB12733</name>
    <dbReference type="NCBI Taxonomy" id="1353952"/>
    <lineage>
        <taxon>Eukaryota</taxon>
        <taxon>Fungi</taxon>
        <taxon>Dikarya</taxon>
        <taxon>Basidiomycota</taxon>
        <taxon>Agaricomycotina</taxon>
        <taxon>Dacrymycetes</taxon>
        <taxon>Dacrymycetales</taxon>
        <taxon>Dacrymycetaceae</taxon>
        <taxon>Calocera</taxon>
    </lineage>
</organism>
<name>A0A165C3W2_9BASI</name>
<accession>A0A165C3W2</accession>
<dbReference type="InParanoid" id="A0A165C3W2"/>
<feature type="compositionally biased region" description="Basic and acidic residues" evidence="1">
    <location>
        <begin position="1"/>
        <end position="19"/>
    </location>
</feature>
<keyword evidence="3" id="KW-1185">Reference proteome</keyword>